<protein>
    <submittedName>
        <fullName evidence="1">Uncharacterized protein</fullName>
    </submittedName>
</protein>
<gene>
    <name evidence="1" type="ORF">CUV01_14845</name>
</gene>
<dbReference type="AlphaFoldDB" id="A0A2K9F5N3"/>
<dbReference type="Proteomes" id="UP000233742">
    <property type="component" value="Chromosome"/>
</dbReference>
<proteinExistence type="predicted"/>
<dbReference type="KEGG" id="paro:CUV01_14845"/>
<evidence type="ECO:0000313" key="2">
    <source>
        <dbReference type="Proteomes" id="UP000233742"/>
    </source>
</evidence>
<evidence type="ECO:0000313" key="1">
    <source>
        <dbReference type="EMBL" id="AUH34491.1"/>
    </source>
</evidence>
<reference evidence="1 2" key="1">
    <citation type="submission" date="2017-12" db="EMBL/GenBank/DDBJ databases">
        <authorList>
            <person name="Hurst M.R.H."/>
        </authorList>
    </citation>
    <scope>NUCLEOTIDE SEQUENCE [LARGE SCALE GENOMIC DNA]</scope>
    <source>
        <strain evidence="1 2">BM15</strain>
    </source>
</reference>
<dbReference type="EMBL" id="CP025408">
    <property type="protein sequence ID" value="AUH34491.1"/>
    <property type="molecule type" value="Genomic_DNA"/>
</dbReference>
<organism evidence="1 2">
    <name type="scientific">Paracoccus tegillarcae</name>
    <dbReference type="NCBI Taxonomy" id="1529068"/>
    <lineage>
        <taxon>Bacteria</taxon>
        <taxon>Pseudomonadati</taxon>
        <taxon>Pseudomonadota</taxon>
        <taxon>Alphaproteobacteria</taxon>
        <taxon>Rhodobacterales</taxon>
        <taxon>Paracoccaceae</taxon>
        <taxon>Paracoccus</taxon>
    </lineage>
</organism>
<accession>A0A2K9F5N3</accession>
<keyword evidence="2" id="KW-1185">Reference proteome</keyword>
<sequence length="60" mass="6588">MPVFFGQYVRPPRNFREGRLRVSGWLAAGPIRFALAIAAAVQMETPQADGLRRGLSGKVC</sequence>
<name>A0A2K9F5N3_9RHOB</name>